<accession>A0A915CUK2</accession>
<name>A0A915CUK2_9BILA</name>
<dbReference type="InterPro" id="IPR019734">
    <property type="entry name" value="TPR_rpt"/>
</dbReference>
<dbReference type="Pfam" id="PF14559">
    <property type="entry name" value="TPR_19"/>
    <property type="match status" value="1"/>
</dbReference>
<dbReference type="InterPro" id="IPR037919">
    <property type="entry name" value="OGT"/>
</dbReference>
<evidence type="ECO:0000313" key="1">
    <source>
        <dbReference type="Proteomes" id="UP000887574"/>
    </source>
</evidence>
<dbReference type="SUPFAM" id="SSF48452">
    <property type="entry name" value="TPR-like"/>
    <property type="match status" value="1"/>
</dbReference>
<dbReference type="Proteomes" id="UP000887574">
    <property type="component" value="Unplaced"/>
</dbReference>
<proteinExistence type="predicted"/>
<dbReference type="Gene3D" id="1.25.40.10">
    <property type="entry name" value="Tetratricopeptide repeat domain"/>
    <property type="match status" value="1"/>
</dbReference>
<keyword evidence="1" id="KW-1185">Reference proteome</keyword>
<reference evidence="2" key="1">
    <citation type="submission" date="2022-11" db="UniProtKB">
        <authorList>
            <consortium name="WormBaseParasite"/>
        </authorList>
    </citation>
    <scope>IDENTIFICATION</scope>
</reference>
<evidence type="ECO:0000313" key="2">
    <source>
        <dbReference type="WBParaSite" id="jg12302"/>
    </source>
</evidence>
<dbReference type="GO" id="GO:0006493">
    <property type="term" value="P:protein O-linked glycosylation"/>
    <property type="evidence" value="ECO:0007669"/>
    <property type="project" value="InterPro"/>
</dbReference>
<dbReference type="AlphaFoldDB" id="A0A915CUK2"/>
<dbReference type="InterPro" id="IPR011990">
    <property type="entry name" value="TPR-like_helical_dom_sf"/>
</dbReference>
<dbReference type="PANTHER" id="PTHR44366:SF1">
    <property type="entry name" value="UDP-N-ACETYLGLUCOSAMINE--PEPTIDE N-ACETYLGLUCOSAMINYLTRANSFERASE 110 KDA SUBUNIT"/>
    <property type="match status" value="1"/>
</dbReference>
<dbReference type="PANTHER" id="PTHR44366">
    <property type="entry name" value="UDP-N-ACETYLGLUCOSAMINE--PEPTIDE N-ACETYLGLUCOSAMINYLTRANSFERASE 110 KDA SUBUNIT"/>
    <property type="match status" value="1"/>
</dbReference>
<dbReference type="GO" id="GO:0097363">
    <property type="term" value="F:protein O-acetylglucosaminyltransferase activity"/>
    <property type="evidence" value="ECO:0007669"/>
    <property type="project" value="TreeGrafter"/>
</dbReference>
<dbReference type="SMART" id="SM00028">
    <property type="entry name" value="TPR"/>
    <property type="match status" value="2"/>
</dbReference>
<protein>
    <submittedName>
        <fullName evidence="2">Uncharacterized protein</fullName>
    </submittedName>
</protein>
<organism evidence="1 2">
    <name type="scientific">Ditylenchus dipsaci</name>
    <dbReference type="NCBI Taxonomy" id="166011"/>
    <lineage>
        <taxon>Eukaryota</taxon>
        <taxon>Metazoa</taxon>
        <taxon>Ecdysozoa</taxon>
        <taxon>Nematoda</taxon>
        <taxon>Chromadorea</taxon>
        <taxon>Rhabditida</taxon>
        <taxon>Tylenchina</taxon>
        <taxon>Tylenchomorpha</taxon>
        <taxon>Sphaerularioidea</taxon>
        <taxon>Anguinidae</taxon>
        <taxon>Anguininae</taxon>
        <taxon>Ditylenchus</taxon>
    </lineage>
</organism>
<sequence length="97" mass="11236">MDVTALTEMAHREYQAGNYANAEKHCMTLLQHDQQNVSILLLLSSIHFQQKNFDKSMQFSTMAIQVNPDCAEAYSNLGNAYKEGDNWLKHWRIIDMQ</sequence>
<dbReference type="WBParaSite" id="jg12302">
    <property type="protein sequence ID" value="jg12302"/>
    <property type="gene ID" value="jg12302"/>
</dbReference>